<keyword evidence="10" id="KW-0804">Transcription</keyword>
<dbReference type="PANTHER" id="PTHR23226">
    <property type="entry name" value="ZINC FINGER AND SCAN DOMAIN-CONTAINING"/>
    <property type="match status" value="1"/>
</dbReference>
<feature type="region of interest" description="Disordered" evidence="13">
    <location>
        <begin position="224"/>
        <end position="263"/>
    </location>
</feature>
<evidence type="ECO:0000256" key="1">
    <source>
        <dbReference type="ARBA" id="ARBA00003767"/>
    </source>
</evidence>
<feature type="domain" description="C2H2-type" evidence="14">
    <location>
        <begin position="360"/>
        <end position="387"/>
    </location>
</feature>
<dbReference type="FunFam" id="3.30.160.60:FF:000912">
    <property type="entry name" value="Zinc finger protein 660"/>
    <property type="match status" value="2"/>
</dbReference>
<evidence type="ECO:0000256" key="2">
    <source>
        <dbReference type="ARBA" id="ARBA00004123"/>
    </source>
</evidence>
<dbReference type="SMART" id="SM00355">
    <property type="entry name" value="ZnF_C2H2"/>
    <property type="match status" value="6"/>
</dbReference>
<feature type="domain" description="C2H2-type" evidence="14">
    <location>
        <begin position="444"/>
        <end position="466"/>
    </location>
</feature>
<comment type="caution">
    <text evidence="16">The sequence shown here is derived from an EMBL/GenBank/DDBJ whole genome shotgun (WGS) entry which is preliminary data.</text>
</comment>
<evidence type="ECO:0000256" key="5">
    <source>
        <dbReference type="ARBA" id="ARBA00022737"/>
    </source>
</evidence>
<feature type="compositionally biased region" description="Basic and acidic residues" evidence="13">
    <location>
        <begin position="228"/>
        <end position="241"/>
    </location>
</feature>
<feature type="domain" description="C2H2-type" evidence="14">
    <location>
        <begin position="388"/>
        <end position="415"/>
    </location>
</feature>
<organism evidence="16 17">
    <name type="scientific">Pleurodeles waltl</name>
    <name type="common">Iberian ribbed newt</name>
    <dbReference type="NCBI Taxonomy" id="8319"/>
    <lineage>
        <taxon>Eukaryota</taxon>
        <taxon>Metazoa</taxon>
        <taxon>Chordata</taxon>
        <taxon>Craniata</taxon>
        <taxon>Vertebrata</taxon>
        <taxon>Euteleostomi</taxon>
        <taxon>Amphibia</taxon>
        <taxon>Batrachia</taxon>
        <taxon>Caudata</taxon>
        <taxon>Salamandroidea</taxon>
        <taxon>Salamandridae</taxon>
        <taxon>Pleurodelinae</taxon>
        <taxon>Pleurodeles</taxon>
    </lineage>
</organism>
<feature type="domain" description="C2H2-type" evidence="14">
    <location>
        <begin position="416"/>
        <end position="443"/>
    </location>
</feature>
<dbReference type="SUPFAM" id="SSF57667">
    <property type="entry name" value="beta-beta-alpha zinc fingers"/>
    <property type="match status" value="4"/>
</dbReference>
<keyword evidence="5" id="KW-0677">Repeat</keyword>
<evidence type="ECO:0000256" key="3">
    <source>
        <dbReference type="ARBA" id="ARBA00006991"/>
    </source>
</evidence>
<dbReference type="Pfam" id="PF02023">
    <property type="entry name" value="SCAN"/>
    <property type="match status" value="1"/>
</dbReference>
<keyword evidence="17" id="KW-1185">Reference proteome</keyword>
<evidence type="ECO:0000256" key="10">
    <source>
        <dbReference type="ARBA" id="ARBA00023163"/>
    </source>
</evidence>
<evidence type="ECO:0000256" key="13">
    <source>
        <dbReference type="SAM" id="MobiDB-lite"/>
    </source>
</evidence>
<dbReference type="InterPro" id="IPR038269">
    <property type="entry name" value="SCAN_sf"/>
</dbReference>
<evidence type="ECO:0000259" key="15">
    <source>
        <dbReference type="PROSITE" id="PS50804"/>
    </source>
</evidence>
<sequence length="473" mass="54050">MEKTLGHLQRQMQMRQQERQHFLDRSQAPAQGINLVKMESGDDPEAFLMEFECAAEGAMWPKELWPMCLAPFLSREAQAIYQALPRTIAEDYDRLKHAILEHLGVSEESYRKKFRSITLKSARRLHSVANHLQDWARRWLKPEVRSPEEIVELIVVEQLIQILPTEAKESLKHHQVKSLDRVMQLIEHFFAMHDIPPESMEANSGVCPPGWEEAMLQKVESGATVGYEEQHSGQDIAKVEPQDSLLEPAKGDMSPDSEKERGPKKWIMSERKLKNQAGYMSTVYEKGVGRLVNPNRQKGPCTGRTSYTCTECGKSFSQSKYLAAHHKGEKLYTCNECGKIFKESKKLITHQRVHTGEKPFTCGDCGKGFSQVAHLISHKRMHTGEKPYTCNECGKHFGHLSTLLSHMLIHTGEKPYPCTVCGKSFRRSTDRLRHQRIHTGEKPYQCNECGKSFNQSGSLYTHQKMHVIQVVTI</sequence>
<dbReference type="Gene3D" id="3.30.160.60">
    <property type="entry name" value="Classic Zinc Finger"/>
    <property type="match status" value="6"/>
</dbReference>
<feature type="domain" description="C2H2-type" evidence="14">
    <location>
        <begin position="307"/>
        <end position="333"/>
    </location>
</feature>
<reference evidence="16" key="1">
    <citation type="journal article" date="2022" name="bioRxiv">
        <title>Sequencing and chromosome-scale assembly of the giantPleurodeles waltlgenome.</title>
        <authorList>
            <person name="Brown T."/>
            <person name="Elewa A."/>
            <person name="Iarovenko S."/>
            <person name="Subramanian E."/>
            <person name="Araus A.J."/>
            <person name="Petzold A."/>
            <person name="Susuki M."/>
            <person name="Suzuki K.-i.T."/>
            <person name="Hayashi T."/>
            <person name="Toyoda A."/>
            <person name="Oliveira C."/>
            <person name="Osipova E."/>
            <person name="Leigh N.D."/>
            <person name="Simon A."/>
            <person name="Yun M.H."/>
        </authorList>
    </citation>
    <scope>NUCLEOTIDE SEQUENCE</scope>
    <source>
        <strain evidence="16">20211129_DDA</strain>
        <tissue evidence="16">Liver</tissue>
    </source>
</reference>
<evidence type="ECO:0000313" key="16">
    <source>
        <dbReference type="EMBL" id="KAJ1196339.1"/>
    </source>
</evidence>
<dbReference type="PANTHER" id="PTHR23226:SF416">
    <property type="entry name" value="FI01424P"/>
    <property type="match status" value="1"/>
</dbReference>
<dbReference type="FunFam" id="3.30.160.60:FF:000024">
    <property type="entry name" value="zinc finger protein 140 isoform X1"/>
    <property type="match status" value="1"/>
</dbReference>
<dbReference type="GO" id="GO:0000978">
    <property type="term" value="F:RNA polymerase II cis-regulatory region sequence-specific DNA binding"/>
    <property type="evidence" value="ECO:0007669"/>
    <property type="project" value="TreeGrafter"/>
</dbReference>
<evidence type="ECO:0000256" key="12">
    <source>
        <dbReference type="PROSITE-ProRule" id="PRU00042"/>
    </source>
</evidence>
<comment type="function">
    <text evidence="1">May be involved in transcriptional regulation.</text>
</comment>
<dbReference type="SUPFAM" id="SSF47353">
    <property type="entry name" value="Retrovirus capsid dimerization domain-like"/>
    <property type="match status" value="1"/>
</dbReference>
<evidence type="ECO:0000256" key="7">
    <source>
        <dbReference type="ARBA" id="ARBA00022833"/>
    </source>
</evidence>
<feature type="domain" description="C2H2-type" evidence="14">
    <location>
        <begin position="332"/>
        <end position="359"/>
    </location>
</feature>
<evidence type="ECO:0000256" key="6">
    <source>
        <dbReference type="ARBA" id="ARBA00022771"/>
    </source>
</evidence>
<dbReference type="PROSITE" id="PS50804">
    <property type="entry name" value="SCAN_BOX"/>
    <property type="match status" value="1"/>
</dbReference>
<evidence type="ECO:0000256" key="11">
    <source>
        <dbReference type="ARBA" id="ARBA00023242"/>
    </source>
</evidence>
<dbReference type="InterPro" id="IPR003309">
    <property type="entry name" value="SCAN_dom"/>
</dbReference>
<evidence type="ECO:0000313" key="17">
    <source>
        <dbReference type="Proteomes" id="UP001066276"/>
    </source>
</evidence>
<dbReference type="SMART" id="SM00431">
    <property type="entry name" value="SCAN"/>
    <property type="match status" value="1"/>
</dbReference>
<keyword evidence="11" id="KW-0539">Nucleus</keyword>
<proteinExistence type="inferred from homology"/>
<keyword evidence="4" id="KW-0479">Metal-binding</keyword>
<dbReference type="FunFam" id="3.30.160.60:FF:000862">
    <property type="entry name" value="zinc finger protein 697"/>
    <property type="match status" value="1"/>
</dbReference>
<dbReference type="GO" id="GO:0000981">
    <property type="term" value="F:DNA-binding transcription factor activity, RNA polymerase II-specific"/>
    <property type="evidence" value="ECO:0007669"/>
    <property type="project" value="TreeGrafter"/>
</dbReference>
<dbReference type="Gene3D" id="1.10.4020.10">
    <property type="entry name" value="DNA breaking-rejoining enzymes"/>
    <property type="match status" value="1"/>
</dbReference>
<gene>
    <name evidence="16" type="ORF">NDU88_000210</name>
</gene>
<dbReference type="FunFam" id="3.30.160.60:FF:000557">
    <property type="entry name" value="zinc finger and SCAN domain-containing protein 29"/>
    <property type="match status" value="1"/>
</dbReference>
<keyword evidence="9" id="KW-0238">DNA-binding</keyword>
<dbReference type="InterPro" id="IPR013087">
    <property type="entry name" value="Znf_C2H2_type"/>
</dbReference>
<evidence type="ECO:0000259" key="14">
    <source>
        <dbReference type="PROSITE" id="PS50157"/>
    </source>
</evidence>
<evidence type="ECO:0000256" key="4">
    <source>
        <dbReference type="ARBA" id="ARBA00022723"/>
    </source>
</evidence>
<feature type="domain" description="SCAN box" evidence="15">
    <location>
        <begin position="111"/>
        <end position="189"/>
    </location>
</feature>
<dbReference type="GO" id="GO:0008270">
    <property type="term" value="F:zinc ion binding"/>
    <property type="evidence" value="ECO:0007669"/>
    <property type="project" value="UniProtKB-KW"/>
</dbReference>
<keyword evidence="8" id="KW-0805">Transcription regulation</keyword>
<dbReference type="InterPro" id="IPR036236">
    <property type="entry name" value="Znf_C2H2_sf"/>
</dbReference>
<evidence type="ECO:0000256" key="8">
    <source>
        <dbReference type="ARBA" id="ARBA00023015"/>
    </source>
</evidence>
<keyword evidence="7" id="KW-0862">Zinc</keyword>
<evidence type="ECO:0000256" key="9">
    <source>
        <dbReference type="ARBA" id="ARBA00023125"/>
    </source>
</evidence>
<accession>A0AAV7V4H0</accession>
<protein>
    <submittedName>
        <fullName evidence="16">Uncharacterized protein</fullName>
    </submittedName>
</protein>
<dbReference type="FunFam" id="3.30.160.60:FF:000706">
    <property type="entry name" value="Zinc finger protein"/>
    <property type="match status" value="1"/>
</dbReference>
<dbReference type="EMBL" id="JANPWB010000003">
    <property type="protein sequence ID" value="KAJ1196339.1"/>
    <property type="molecule type" value="Genomic_DNA"/>
</dbReference>
<dbReference type="PROSITE" id="PS00028">
    <property type="entry name" value="ZINC_FINGER_C2H2_1"/>
    <property type="match status" value="5"/>
</dbReference>
<dbReference type="GO" id="GO:0005634">
    <property type="term" value="C:nucleus"/>
    <property type="evidence" value="ECO:0007669"/>
    <property type="project" value="UniProtKB-SubCell"/>
</dbReference>
<comment type="subcellular location">
    <subcellularLocation>
        <location evidence="2">Nucleus</location>
    </subcellularLocation>
</comment>
<dbReference type="Pfam" id="PF00096">
    <property type="entry name" value="zf-C2H2"/>
    <property type="match status" value="6"/>
</dbReference>
<keyword evidence="6 12" id="KW-0863">Zinc-finger</keyword>
<dbReference type="PROSITE" id="PS50157">
    <property type="entry name" value="ZINC_FINGER_C2H2_2"/>
    <property type="match status" value="6"/>
</dbReference>
<name>A0AAV7V4H0_PLEWA</name>
<dbReference type="AlphaFoldDB" id="A0AAV7V4H0"/>
<dbReference type="Proteomes" id="UP001066276">
    <property type="component" value="Chromosome 2_1"/>
</dbReference>
<comment type="similarity">
    <text evidence="3">Belongs to the krueppel C2H2-type zinc-finger protein family.</text>
</comment>